<feature type="transmembrane region" description="Helical" evidence="7">
    <location>
        <begin position="154"/>
        <end position="179"/>
    </location>
</feature>
<dbReference type="OrthoDB" id="3209118at2"/>
<feature type="region of interest" description="Disordered" evidence="6">
    <location>
        <begin position="1"/>
        <end position="29"/>
    </location>
</feature>
<comment type="caution">
    <text evidence="8">The sequence shown here is derived from an EMBL/GenBank/DDBJ whole genome shotgun (WGS) entry which is preliminary data.</text>
</comment>
<comment type="subcellular location">
    <subcellularLocation>
        <location evidence="1">Cell membrane</location>
        <topology evidence="1">Multi-pass membrane protein</topology>
    </subcellularLocation>
</comment>
<evidence type="ECO:0000256" key="4">
    <source>
        <dbReference type="ARBA" id="ARBA00022989"/>
    </source>
</evidence>
<gene>
    <name evidence="8" type="ORF">FDO65_00445</name>
</gene>
<feature type="transmembrane region" description="Helical" evidence="7">
    <location>
        <begin position="191"/>
        <end position="217"/>
    </location>
</feature>
<evidence type="ECO:0000256" key="3">
    <source>
        <dbReference type="ARBA" id="ARBA00022692"/>
    </source>
</evidence>
<dbReference type="PIRSF" id="PIRSF035875">
    <property type="entry name" value="RNase_BN"/>
    <property type="match status" value="1"/>
</dbReference>
<reference evidence="8 9" key="1">
    <citation type="submission" date="2019-05" db="EMBL/GenBank/DDBJ databases">
        <title>Nakamurella sp. N5BH11, whole genome shotgun sequence.</title>
        <authorList>
            <person name="Tuo L."/>
        </authorList>
    </citation>
    <scope>NUCLEOTIDE SEQUENCE [LARGE SCALE GENOMIC DNA]</scope>
    <source>
        <strain evidence="8 9">N5BH11</strain>
    </source>
</reference>
<sequence>MAIPRTDPAAVSSPVPAGGTAAGMPEPPVDEAALTVPWHRNGTGPIPTAQGPVKHRWRKIVGRTLSKAWGDSLFGMSSQAAFWCALSTAPLLLALLGMTGYVVQWFFPPGTIDAVKEQVDLFLNTIFNEEVATNLVGNTVQTILSNGQADVVSVGLVISLWAGSSAMSAFVESITIAYGQHEVRHPVVERFFALGLYLIALTAGIVLLPLLAIGPNYLPELFPVSWHDRVATVVNLAYYPFVVFGLIFMLTLLYKVAPKHKHPWHRGIPGAFVAAAVFLVASFGLRLYLSYVYSHGLTYGALATPITFLLFYYFMSMAIVIGAQFNNATLEYYPPRVSRRETRKWHEYEADQAH</sequence>
<keyword evidence="4 7" id="KW-1133">Transmembrane helix</keyword>
<evidence type="ECO:0000256" key="6">
    <source>
        <dbReference type="SAM" id="MobiDB-lite"/>
    </source>
</evidence>
<keyword evidence="3 7" id="KW-0812">Transmembrane</keyword>
<protein>
    <submittedName>
        <fullName evidence="8">YihY/virulence factor BrkB family protein</fullName>
    </submittedName>
</protein>
<organism evidence="8 9">
    <name type="scientific">Nakamurella flava</name>
    <dbReference type="NCBI Taxonomy" id="2576308"/>
    <lineage>
        <taxon>Bacteria</taxon>
        <taxon>Bacillati</taxon>
        <taxon>Actinomycetota</taxon>
        <taxon>Actinomycetes</taxon>
        <taxon>Nakamurellales</taxon>
        <taxon>Nakamurellaceae</taxon>
        <taxon>Nakamurella</taxon>
    </lineage>
</organism>
<dbReference type="GO" id="GO:0005886">
    <property type="term" value="C:plasma membrane"/>
    <property type="evidence" value="ECO:0007669"/>
    <property type="project" value="UniProtKB-SubCell"/>
</dbReference>
<feature type="transmembrane region" description="Helical" evidence="7">
    <location>
        <begin position="237"/>
        <end position="256"/>
    </location>
</feature>
<evidence type="ECO:0000256" key="1">
    <source>
        <dbReference type="ARBA" id="ARBA00004651"/>
    </source>
</evidence>
<dbReference type="PANTHER" id="PTHR30213">
    <property type="entry name" value="INNER MEMBRANE PROTEIN YHJD"/>
    <property type="match status" value="1"/>
</dbReference>
<evidence type="ECO:0000313" key="9">
    <source>
        <dbReference type="Proteomes" id="UP000306985"/>
    </source>
</evidence>
<dbReference type="Pfam" id="PF03631">
    <property type="entry name" value="Virul_fac_BrkB"/>
    <property type="match status" value="1"/>
</dbReference>
<keyword evidence="2" id="KW-1003">Cell membrane</keyword>
<dbReference type="InterPro" id="IPR017039">
    <property type="entry name" value="Virul_fac_BrkB"/>
</dbReference>
<keyword evidence="9" id="KW-1185">Reference proteome</keyword>
<keyword evidence="5 7" id="KW-0472">Membrane</keyword>
<feature type="transmembrane region" description="Helical" evidence="7">
    <location>
        <begin position="268"/>
        <end position="289"/>
    </location>
</feature>
<dbReference type="RefSeq" id="WP_137449346.1">
    <property type="nucleotide sequence ID" value="NZ_SZZH01000001.1"/>
</dbReference>
<evidence type="ECO:0000256" key="2">
    <source>
        <dbReference type="ARBA" id="ARBA00022475"/>
    </source>
</evidence>
<evidence type="ECO:0000256" key="7">
    <source>
        <dbReference type="SAM" id="Phobius"/>
    </source>
</evidence>
<evidence type="ECO:0000313" key="8">
    <source>
        <dbReference type="EMBL" id="TKV62042.1"/>
    </source>
</evidence>
<proteinExistence type="predicted"/>
<dbReference type="AlphaFoldDB" id="A0A4U6QPP6"/>
<feature type="transmembrane region" description="Helical" evidence="7">
    <location>
        <begin position="309"/>
        <end position="330"/>
    </location>
</feature>
<evidence type="ECO:0000256" key="5">
    <source>
        <dbReference type="ARBA" id="ARBA00023136"/>
    </source>
</evidence>
<name>A0A4U6QPP6_9ACTN</name>
<accession>A0A4U6QPP6</accession>
<feature type="transmembrane region" description="Helical" evidence="7">
    <location>
        <begin position="80"/>
        <end position="107"/>
    </location>
</feature>
<dbReference type="PANTHER" id="PTHR30213:SF0">
    <property type="entry name" value="UPF0761 MEMBRANE PROTEIN YIHY"/>
    <property type="match status" value="1"/>
</dbReference>
<dbReference type="Proteomes" id="UP000306985">
    <property type="component" value="Unassembled WGS sequence"/>
</dbReference>
<dbReference type="EMBL" id="SZZH01000001">
    <property type="protein sequence ID" value="TKV62042.1"/>
    <property type="molecule type" value="Genomic_DNA"/>
</dbReference>